<organism evidence="5 6">
    <name type="scientific">Kuraishia capsulata CBS 1993</name>
    <dbReference type="NCBI Taxonomy" id="1382522"/>
    <lineage>
        <taxon>Eukaryota</taxon>
        <taxon>Fungi</taxon>
        <taxon>Dikarya</taxon>
        <taxon>Ascomycota</taxon>
        <taxon>Saccharomycotina</taxon>
        <taxon>Pichiomycetes</taxon>
        <taxon>Pichiales</taxon>
        <taxon>Pichiaceae</taxon>
        <taxon>Kuraishia</taxon>
    </lineage>
</organism>
<feature type="region of interest" description="Disordered" evidence="2">
    <location>
        <begin position="1"/>
        <end position="93"/>
    </location>
</feature>
<feature type="domain" description="SAC3/GANP/THP3 conserved" evidence="3">
    <location>
        <begin position="210"/>
        <end position="499"/>
    </location>
</feature>
<keyword evidence="1" id="KW-0539">Nucleus</keyword>
<dbReference type="Pfam" id="PF03399">
    <property type="entry name" value="SAC3_GANP"/>
    <property type="match status" value="1"/>
</dbReference>
<dbReference type="AlphaFoldDB" id="W6MNL1"/>
<dbReference type="InterPro" id="IPR017173">
    <property type="entry name" value="Sac3"/>
</dbReference>
<dbReference type="GO" id="GO:0005635">
    <property type="term" value="C:nuclear envelope"/>
    <property type="evidence" value="ECO:0007669"/>
    <property type="project" value="UniProtKB-SubCell"/>
</dbReference>
<evidence type="ECO:0000313" key="5">
    <source>
        <dbReference type="EMBL" id="CDK28216.1"/>
    </source>
</evidence>
<dbReference type="InterPro" id="IPR045107">
    <property type="entry name" value="SAC3/GANP/THP3"/>
</dbReference>
<reference evidence="5" key="1">
    <citation type="submission" date="2013-12" db="EMBL/GenBank/DDBJ databases">
        <authorList>
            <person name="Genoscope - CEA"/>
        </authorList>
    </citation>
    <scope>NUCLEOTIDE SEQUENCE</scope>
    <source>
        <strain evidence="5">CBS 1993</strain>
    </source>
</reference>
<dbReference type="InterPro" id="IPR005062">
    <property type="entry name" value="SAC3/GANP/THP3_conserved"/>
</dbReference>
<dbReference type="PANTHER" id="PTHR12436">
    <property type="entry name" value="80 KDA MCM3-ASSOCIATED PROTEIN"/>
    <property type="match status" value="1"/>
</dbReference>
<dbReference type="EMBL" id="HG793129">
    <property type="protein sequence ID" value="CDK28216.1"/>
    <property type="molecule type" value="Genomic_DNA"/>
</dbReference>
<gene>
    <name evidence="5" type="ORF">KUCA_T00004198001</name>
</gene>
<comment type="subcellular location">
    <subcellularLocation>
        <location evidence="1">Nucleus envelope</location>
    </subcellularLocation>
</comment>
<dbReference type="GO" id="GO:0070390">
    <property type="term" value="C:transcription export complex 2"/>
    <property type="evidence" value="ECO:0007669"/>
    <property type="project" value="UniProtKB-UniRule"/>
</dbReference>
<feature type="region of interest" description="Disordered" evidence="2">
    <location>
        <begin position="619"/>
        <end position="685"/>
    </location>
</feature>
<protein>
    <recommendedName>
        <fullName evidence="1">Nuclear mRNA export factor</fullName>
    </recommendedName>
</protein>
<dbReference type="GeneID" id="34521594"/>
<proteinExistence type="inferred from homology"/>
<evidence type="ECO:0000259" key="4">
    <source>
        <dbReference type="Pfam" id="PF12209"/>
    </source>
</evidence>
<name>W6MNL1_9ASCO</name>
<reference evidence="5" key="2">
    <citation type="submission" date="2014-02" db="EMBL/GenBank/DDBJ databases">
        <title>Complete DNA sequence of /Kuraishia capsulata/ illustrates novel genomic features among budding yeasts (/Saccharomycotina/).</title>
        <authorList>
            <person name="Morales L."/>
            <person name="Noel B."/>
            <person name="Porcel B."/>
            <person name="Marcet-Houben M."/>
            <person name="Hullo M-F."/>
            <person name="Sacerdot C."/>
            <person name="Tekaia F."/>
            <person name="Leh-Louis V."/>
            <person name="Despons L."/>
            <person name="Khanna V."/>
            <person name="Aury J-M."/>
            <person name="Barbe V."/>
            <person name="Couloux A."/>
            <person name="Labadie K."/>
            <person name="Pelletier E."/>
            <person name="Souciet J-L."/>
            <person name="Boekhout T."/>
            <person name="Gabaldon T."/>
            <person name="Wincker P."/>
            <person name="Dujon B."/>
        </authorList>
    </citation>
    <scope>NUCLEOTIDE SEQUENCE</scope>
    <source>
        <strain evidence="5">CBS 1993</strain>
    </source>
</reference>
<evidence type="ECO:0000313" key="6">
    <source>
        <dbReference type="Proteomes" id="UP000019384"/>
    </source>
</evidence>
<evidence type="ECO:0000259" key="3">
    <source>
        <dbReference type="Pfam" id="PF03399"/>
    </source>
</evidence>
<dbReference type="Proteomes" id="UP000019384">
    <property type="component" value="Unassembled WGS sequence"/>
</dbReference>
<dbReference type="Pfam" id="PF12209">
    <property type="entry name" value="SAC3"/>
    <property type="match status" value="1"/>
</dbReference>
<feature type="compositionally biased region" description="Basic and acidic residues" evidence="2">
    <location>
        <begin position="30"/>
        <end position="41"/>
    </location>
</feature>
<dbReference type="RefSeq" id="XP_022460206.1">
    <property type="nucleotide sequence ID" value="XM_022600906.1"/>
</dbReference>
<dbReference type="STRING" id="1382522.W6MNL1"/>
<dbReference type="Gene3D" id="6.10.250.2880">
    <property type="match status" value="1"/>
</dbReference>
<dbReference type="Gene3D" id="1.25.40.990">
    <property type="match status" value="1"/>
</dbReference>
<keyword evidence="6" id="KW-1185">Reference proteome</keyword>
<evidence type="ECO:0000256" key="2">
    <source>
        <dbReference type="SAM" id="MobiDB-lite"/>
    </source>
</evidence>
<feature type="region of interest" description="Disordered" evidence="2">
    <location>
        <begin position="554"/>
        <end position="574"/>
    </location>
</feature>
<feature type="compositionally biased region" description="Low complexity" evidence="2">
    <location>
        <begin position="17"/>
        <end position="27"/>
    </location>
</feature>
<feature type="domain" description="SAC3 helical" evidence="4">
    <location>
        <begin position="702"/>
        <end position="777"/>
    </location>
</feature>
<dbReference type="GO" id="GO:0005737">
    <property type="term" value="C:cytoplasm"/>
    <property type="evidence" value="ECO:0007669"/>
    <property type="project" value="TreeGrafter"/>
</dbReference>
<dbReference type="GO" id="GO:0042274">
    <property type="term" value="P:ribosomal small subunit biogenesis"/>
    <property type="evidence" value="ECO:0007669"/>
    <property type="project" value="UniProtKB-UniRule"/>
</dbReference>
<dbReference type="InterPro" id="IPR024293">
    <property type="entry name" value="SAC3_helical"/>
</dbReference>
<dbReference type="PANTHER" id="PTHR12436:SF3">
    <property type="entry name" value="GERMINAL-CENTER ASSOCIATED NUCLEAR PROTEIN"/>
    <property type="match status" value="1"/>
</dbReference>
<accession>W6MNL1</accession>
<comment type="similarity">
    <text evidence="1">Belongs to the SAC3 family.</text>
</comment>
<sequence length="1180" mass="132741">MASIPVEPSKRPHRPGTRPGRPGVPSGTSDRAKPVRGDNASRGRGQGRGGKVSSGQRIVSTGRRPKPVPVRKSIDQNAGNSGSAPFEPRPQNPLERIQSQFLGPLVRNPEKFGYTRFEHRKQETPDYMLQHDGQFESRPFYQNDWDRANQLRLLDLEKNHNGDIQPLFDQFREMREAERKEMERANLVDAENAKKTLTDALVFRGSCLDMCPVNERIERIHKKQVSKWEKDPVSGRISRERAVKTFVRPSGQPPPLPSDVRPPHILVKTLDYMIENLLQQLPESQSFIWDRTRSIRQDFTFQNNYSGPESVDCHERICRIHLLSLHIMAGANDPDYSQQQEIEQFTNSLQTLTHMYDDIRSRGGNCPNEAEFRAYEVLLNLKDTELDRKSQTLPTEVYHDKGFQRALMLRGMVMAQQRTPGSLNVYSVFFRAVYDHKTPLLAAFLCESHFNEIRFSALVSMARAYHSSSKAPLAVSISDCLGFFNVEEFFAFTNAYNLPQEQDPTGIRIKVNDMKASSFKNSMLQYFSPVLNQRLASTTPVQIVNSGVRSESVSLGNQQPSLTLPAGTDTPPFDFERMAQRGSIITPTVAHHTSAASQSVPPSSEPFVFAKQLQQTASTFDGNDGLTKKQSQHDLSDVQPKPTFTFGAPVPTTLPSSVPFQPAPTEITPSSHPPKPESAAPPKKLKITERTNFPSASKIVVQSMLHHLTKYSVNAICTEVLRSEAQHRQKTAQRDQLLDQFSKELLRAFVDEIVYQTTLEAMADDLRARFLKRRALKNIEAKARVSLTRKNYKDRKLQELETFTSRSTKVSVPVIRKKRERNPSLSSVATLPRKKATSEVKNRDSEPLDLKLMTDRLPFVGTASFLLIAKDWNSRESKHLRGIFSLVKTNNAYENTVTSQKGAVIKFTSLPDDFDTRQFFSSAGFVLFQFGLVDTAETSPERKLKGDRHVLIKAVSYLQKFSKFSSSILILVYNCESVGEEKINELLGVSSLEHLAHVARIQVLKMNSGENEDLIKPALEDMLKSLHLRHTVREDHSISSISSSSSTKENSYVNMLTKSQQDKRKKKLAHIRSSLAPSIPRLRTSRSLTGGILQSIGRKFSGVPKSPLHTSFTGVLSTSTPIASRSRTFSNMSTSTHANSSIGSGIVKRVSDLNFGENNDIAEKIRELKELTASVLKRRK</sequence>
<dbReference type="PIRSF" id="PIRSF037320">
    <property type="entry name" value="mRNA_export_factor_Sac3"/>
    <property type="match status" value="1"/>
</dbReference>
<dbReference type="OrthoDB" id="264795at2759"/>
<dbReference type="PROSITE" id="PS50096">
    <property type="entry name" value="IQ"/>
    <property type="match status" value="1"/>
</dbReference>
<dbReference type="HOGENOM" id="CLU_006094_0_0_1"/>
<evidence type="ECO:0000256" key="1">
    <source>
        <dbReference type="PIRNR" id="PIRNR037320"/>
    </source>
</evidence>
<dbReference type="GO" id="GO:0006406">
    <property type="term" value="P:mRNA export from nucleus"/>
    <property type="evidence" value="ECO:0007669"/>
    <property type="project" value="UniProtKB-UniRule"/>
</dbReference>